<feature type="binding site" evidence="7">
    <location>
        <position position="122"/>
    </location>
    <ligand>
        <name>substrate</name>
    </ligand>
</feature>
<dbReference type="SUPFAM" id="SSF49472">
    <property type="entry name" value="Transthyretin (synonym: prealbumin)"/>
    <property type="match status" value="1"/>
</dbReference>
<keyword evidence="5 8" id="KW-0659">Purine metabolism</keyword>
<organism evidence="10 11">
    <name type="scientific">Porphyra umbilicalis</name>
    <name type="common">Purple laver</name>
    <name type="synonym">Red alga</name>
    <dbReference type="NCBI Taxonomy" id="2786"/>
    <lineage>
        <taxon>Eukaryota</taxon>
        <taxon>Rhodophyta</taxon>
        <taxon>Bangiophyceae</taxon>
        <taxon>Bangiales</taxon>
        <taxon>Bangiaceae</taxon>
        <taxon>Porphyra</taxon>
    </lineage>
</organism>
<evidence type="ECO:0000259" key="9">
    <source>
        <dbReference type="Pfam" id="PF00576"/>
    </source>
</evidence>
<dbReference type="PANTHER" id="PTHR10395">
    <property type="entry name" value="URICASE AND TRANSTHYRETIN-RELATED"/>
    <property type="match status" value="1"/>
</dbReference>
<evidence type="ECO:0000256" key="5">
    <source>
        <dbReference type="ARBA" id="ARBA00022631"/>
    </source>
</evidence>
<dbReference type="PRINTS" id="PR00189">
    <property type="entry name" value="TRNSTHYRETIN"/>
</dbReference>
<name>A0A1X6NZK4_PORUM</name>
<dbReference type="PROSITE" id="PS00769">
    <property type="entry name" value="TRANSTHYRETIN_2"/>
    <property type="match status" value="1"/>
</dbReference>
<dbReference type="InterPro" id="IPR023418">
    <property type="entry name" value="Thyroxine_BS"/>
</dbReference>
<dbReference type="PANTHER" id="PTHR10395:SF7">
    <property type="entry name" value="5-HYDROXYISOURATE HYDROLASE"/>
    <property type="match status" value="1"/>
</dbReference>
<dbReference type="NCBIfam" id="TIGR02962">
    <property type="entry name" value="hdxy_isourate"/>
    <property type="match status" value="1"/>
</dbReference>
<proteinExistence type="inferred from homology"/>
<dbReference type="GO" id="GO:0033971">
    <property type="term" value="F:hydroxyisourate hydrolase activity"/>
    <property type="evidence" value="ECO:0007669"/>
    <property type="project" value="UniProtKB-EC"/>
</dbReference>
<accession>A0A1X6NZK4</accession>
<evidence type="ECO:0000256" key="6">
    <source>
        <dbReference type="ARBA" id="ARBA00022801"/>
    </source>
</evidence>
<comment type="subunit">
    <text evidence="4 8">Homotetramer.</text>
</comment>
<evidence type="ECO:0000313" key="11">
    <source>
        <dbReference type="Proteomes" id="UP000218209"/>
    </source>
</evidence>
<dbReference type="InterPro" id="IPR023419">
    <property type="entry name" value="Transthyretin_CS"/>
</dbReference>
<comment type="similarity">
    <text evidence="3 8">Belongs to the transthyretin family. 5-hydroxyisourate hydrolase subfamily.</text>
</comment>
<dbReference type="InterPro" id="IPR014306">
    <property type="entry name" value="Hydroxyisourate_hydrolase"/>
</dbReference>
<feature type="binding site" evidence="7">
    <location>
        <position position="55"/>
    </location>
    <ligand>
        <name>substrate</name>
    </ligand>
</feature>
<dbReference type="EC" id="3.5.2.17" evidence="8"/>
<evidence type="ECO:0000256" key="8">
    <source>
        <dbReference type="RuleBase" id="RU361270"/>
    </source>
</evidence>
<evidence type="ECO:0000256" key="3">
    <source>
        <dbReference type="ARBA" id="ARBA00009850"/>
    </source>
</evidence>
<evidence type="ECO:0000256" key="7">
    <source>
        <dbReference type="PIRSR" id="PIRSR600895-51"/>
    </source>
</evidence>
<dbReference type="Proteomes" id="UP000218209">
    <property type="component" value="Unassembled WGS sequence"/>
</dbReference>
<evidence type="ECO:0000313" key="10">
    <source>
        <dbReference type="EMBL" id="OSX73950.1"/>
    </source>
</evidence>
<evidence type="ECO:0000256" key="1">
    <source>
        <dbReference type="ARBA" id="ARBA00001043"/>
    </source>
</evidence>
<comment type="function">
    <text evidence="2">Catalyzes the hydrolysis of 5-hydroxyisourate (HIU) to 2-oxo-4-hydroxy-4-carboxy-5-ureidoimidazoline (OHCU).</text>
</comment>
<dbReference type="Gene3D" id="2.60.40.180">
    <property type="entry name" value="Transthyretin/hydroxyisourate hydrolase domain"/>
    <property type="match status" value="1"/>
</dbReference>
<keyword evidence="6 8" id="KW-0378">Hydrolase</keyword>
<dbReference type="InterPro" id="IPR000895">
    <property type="entry name" value="Transthyretin/HIU_hydrolase"/>
</dbReference>
<dbReference type="EMBL" id="KV918971">
    <property type="protein sequence ID" value="OSX73950.1"/>
    <property type="molecule type" value="Genomic_DNA"/>
</dbReference>
<dbReference type="GO" id="GO:0006144">
    <property type="term" value="P:purine nucleobase metabolic process"/>
    <property type="evidence" value="ECO:0007669"/>
    <property type="project" value="UniProtKB-KW"/>
</dbReference>
<evidence type="ECO:0000256" key="2">
    <source>
        <dbReference type="ARBA" id="ARBA00002704"/>
    </source>
</evidence>
<dbReference type="OrthoDB" id="10265230at2759"/>
<comment type="catalytic activity">
    <reaction evidence="1 8">
        <text>5-hydroxyisourate + H2O = 5-hydroxy-2-oxo-4-ureido-2,5-dihydro-1H-imidazole-5-carboxylate + H(+)</text>
        <dbReference type="Rhea" id="RHEA:23736"/>
        <dbReference type="ChEBI" id="CHEBI:15377"/>
        <dbReference type="ChEBI" id="CHEBI:15378"/>
        <dbReference type="ChEBI" id="CHEBI:18072"/>
        <dbReference type="ChEBI" id="CHEBI:58639"/>
        <dbReference type="EC" id="3.5.2.17"/>
    </reaction>
</comment>
<dbReference type="InterPro" id="IPR036817">
    <property type="entry name" value="Transthyretin/HIU_hydrolase_sf"/>
</dbReference>
<sequence length="125" mass="12682">MAATPLTTHVLDTSTGAPAAGMAVTLHRLGDGSGSDGGGARPALLSSTRTNGDGRVAAAELVPPTVAGGWSAGTYRLRFATGAYYAPAPCFYPHADVVFTVADAGAHYHVPLILSPFGYSTYRGS</sequence>
<dbReference type="Pfam" id="PF00576">
    <property type="entry name" value="Transthyretin"/>
    <property type="match status" value="1"/>
</dbReference>
<dbReference type="InterPro" id="IPR023416">
    <property type="entry name" value="Transthyretin/HIU_hydrolase_d"/>
</dbReference>
<feature type="binding site" evidence="7">
    <location>
        <position position="9"/>
    </location>
    <ligand>
        <name>substrate</name>
    </ligand>
</feature>
<dbReference type="CDD" id="cd05822">
    <property type="entry name" value="TLP_HIUase"/>
    <property type="match status" value="1"/>
</dbReference>
<keyword evidence="11" id="KW-1185">Reference proteome</keyword>
<dbReference type="PROSITE" id="PS00768">
    <property type="entry name" value="TRANSTHYRETIN_1"/>
    <property type="match status" value="1"/>
</dbReference>
<evidence type="ECO:0000256" key="4">
    <source>
        <dbReference type="ARBA" id="ARBA00011881"/>
    </source>
</evidence>
<feature type="domain" description="Transthyretin/hydroxyisourate hydrolase" evidence="9">
    <location>
        <begin position="6"/>
        <end position="124"/>
    </location>
</feature>
<reference evidence="10 11" key="1">
    <citation type="submission" date="2017-03" db="EMBL/GenBank/DDBJ databases">
        <title>WGS assembly of Porphyra umbilicalis.</title>
        <authorList>
            <person name="Brawley S.H."/>
            <person name="Blouin N.A."/>
            <person name="Ficko-Blean E."/>
            <person name="Wheeler G.L."/>
            <person name="Lohr M."/>
            <person name="Goodson H.V."/>
            <person name="Jenkins J.W."/>
            <person name="Blaby-Haas C.E."/>
            <person name="Helliwell K.E."/>
            <person name="Chan C."/>
            <person name="Marriage T."/>
            <person name="Bhattacharya D."/>
            <person name="Klein A.S."/>
            <person name="Badis Y."/>
            <person name="Brodie J."/>
            <person name="Cao Y."/>
            <person name="Collen J."/>
            <person name="Dittami S.M."/>
            <person name="Gachon C.M."/>
            <person name="Green B.R."/>
            <person name="Karpowicz S."/>
            <person name="Kim J.W."/>
            <person name="Kudahl U."/>
            <person name="Lin S."/>
            <person name="Michel G."/>
            <person name="Mittag M."/>
            <person name="Olson B.J."/>
            <person name="Pangilinan J."/>
            <person name="Peng Y."/>
            <person name="Qiu H."/>
            <person name="Shu S."/>
            <person name="Singer J.T."/>
            <person name="Smith A.G."/>
            <person name="Sprecher B.N."/>
            <person name="Wagner V."/>
            <person name="Wang W."/>
            <person name="Wang Z.-Y."/>
            <person name="Yan J."/>
            <person name="Yarish C."/>
            <person name="Zoeuner-Riek S."/>
            <person name="Zhuang Y."/>
            <person name="Zou Y."/>
            <person name="Lindquist E.A."/>
            <person name="Grimwood J."/>
            <person name="Barry K."/>
            <person name="Rokhsar D.S."/>
            <person name="Schmutz J."/>
            <person name="Stiller J.W."/>
            <person name="Grossman A.R."/>
            <person name="Prochnik S.E."/>
        </authorList>
    </citation>
    <scope>NUCLEOTIDE SEQUENCE [LARGE SCALE GENOMIC DNA]</scope>
    <source>
        <strain evidence="10">4086291</strain>
    </source>
</reference>
<gene>
    <name evidence="10" type="ORF">BU14_0317s0010</name>
</gene>
<dbReference type="AlphaFoldDB" id="A0A1X6NZK4"/>
<protein>
    <recommendedName>
        <fullName evidence="8">5-hydroxyisourate hydrolase</fullName>
        <shortName evidence="8">HIU hydrolase</shortName>
        <shortName evidence="8">HIUHase</shortName>
        <ecNumber evidence="8">3.5.2.17</ecNumber>
    </recommendedName>
</protein>